<accession>T0FFP6</accession>
<proteinExistence type="inferred from homology"/>
<comment type="similarity">
    <text evidence="1">Belongs to the AHA1 family.</text>
</comment>
<reference evidence="3" key="1">
    <citation type="submission" date="2013-05" db="EMBL/GenBank/DDBJ databases">
        <authorList>
            <person name="Harkins D.M."/>
            <person name="Durkin A.S."/>
            <person name="Brinkac L.M."/>
            <person name="Haft D.H."/>
            <person name="Selengut J.D."/>
            <person name="Sanka R."/>
            <person name="DePew J."/>
            <person name="Purushe J."/>
            <person name="Hartskeerl R.A."/>
            <person name="Ahmed A."/>
            <person name="van der Linden H."/>
            <person name="Goris M.G.A."/>
            <person name="Vinetz J.M."/>
            <person name="Sutton G.G."/>
            <person name="Nierman W.C."/>
            <person name="Fouts D.E."/>
        </authorList>
    </citation>
    <scope>NUCLEOTIDE SEQUENCE [LARGE SCALE GENOMIC DNA]</scope>
    <source>
        <strain evidence="3">5399</strain>
    </source>
</reference>
<evidence type="ECO:0000259" key="2">
    <source>
        <dbReference type="Pfam" id="PF08327"/>
    </source>
</evidence>
<evidence type="ECO:0000256" key="1">
    <source>
        <dbReference type="ARBA" id="ARBA00006817"/>
    </source>
</evidence>
<feature type="domain" description="Activator of Hsp90 ATPase homologue 1/2-like C-terminal" evidence="2">
    <location>
        <begin position="20"/>
        <end position="132"/>
    </location>
</feature>
<dbReference type="Gene3D" id="3.30.530.20">
    <property type="match status" value="1"/>
</dbReference>
<organism evidence="3 4">
    <name type="scientific">Leptospira broomii serovar Hurstbridge str. 5399</name>
    <dbReference type="NCBI Taxonomy" id="1049789"/>
    <lineage>
        <taxon>Bacteria</taxon>
        <taxon>Pseudomonadati</taxon>
        <taxon>Spirochaetota</taxon>
        <taxon>Spirochaetia</taxon>
        <taxon>Leptospirales</taxon>
        <taxon>Leptospiraceae</taxon>
        <taxon>Leptospira</taxon>
    </lineage>
</organism>
<comment type="caution">
    <text evidence="3">The sequence shown here is derived from an EMBL/GenBank/DDBJ whole genome shotgun (WGS) entry which is preliminary data.</text>
</comment>
<dbReference type="EMBL" id="AHMO02000004">
    <property type="protein sequence ID" value="EQA46711.1"/>
    <property type="molecule type" value="Genomic_DNA"/>
</dbReference>
<dbReference type="RefSeq" id="WP_010569183.1">
    <property type="nucleotide sequence ID" value="NZ_AHMO02000004.1"/>
</dbReference>
<evidence type="ECO:0000313" key="3">
    <source>
        <dbReference type="EMBL" id="EQA46711.1"/>
    </source>
</evidence>
<dbReference type="Proteomes" id="UP000015454">
    <property type="component" value="Unassembled WGS sequence"/>
</dbReference>
<keyword evidence="4" id="KW-1185">Reference proteome</keyword>
<protein>
    <recommendedName>
        <fullName evidence="2">Activator of Hsp90 ATPase homologue 1/2-like C-terminal domain-containing protein</fullName>
    </recommendedName>
</protein>
<dbReference type="Pfam" id="PF08327">
    <property type="entry name" value="AHSA1"/>
    <property type="match status" value="1"/>
</dbReference>
<name>T0FFP6_9LEPT</name>
<dbReference type="AlphaFoldDB" id="T0FFP6"/>
<gene>
    <name evidence="3" type="ORF">LEP1GSC050_0693</name>
</gene>
<sequence length="143" mass="16638">MSKSEKTLEFKFERTIPALPSDVFDGWLNPKIPGNPWHMADKLLLDPKVDGMFYWTTKDTPHYGLFTEVERPSRIRHTWMSPNTLGRESTVTVTFRKQGDETLMTLVHSNLPEDDKAKSHEKGWNYFLDMFPKQFGSVSSEKK</sequence>
<dbReference type="InterPro" id="IPR013538">
    <property type="entry name" value="ASHA1/2-like_C"/>
</dbReference>
<dbReference type="InterPro" id="IPR023393">
    <property type="entry name" value="START-like_dom_sf"/>
</dbReference>
<dbReference type="CDD" id="cd07814">
    <property type="entry name" value="SRPBCC_CalC_Aha1-like"/>
    <property type="match status" value="1"/>
</dbReference>
<dbReference type="STRING" id="1049789.LEP1GSC050_0693"/>
<dbReference type="OrthoDB" id="9786557at2"/>
<dbReference type="SUPFAM" id="SSF55961">
    <property type="entry name" value="Bet v1-like"/>
    <property type="match status" value="1"/>
</dbReference>
<evidence type="ECO:0000313" key="4">
    <source>
        <dbReference type="Proteomes" id="UP000015454"/>
    </source>
</evidence>